<dbReference type="AlphaFoldDB" id="A0A1L7X8X5"/>
<feature type="region of interest" description="Disordered" evidence="1">
    <location>
        <begin position="1"/>
        <end position="39"/>
    </location>
</feature>
<dbReference type="EMBL" id="FJOG01000018">
    <property type="protein sequence ID" value="CZR61462.1"/>
    <property type="molecule type" value="Genomic_DNA"/>
</dbReference>
<proteinExistence type="predicted"/>
<evidence type="ECO:0000313" key="3">
    <source>
        <dbReference type="Proteomes" id="UP000184330"/>
    </source>
</evidence>
<dbReference type="OrthoDB" id="10407287at2759"/>
<organism evidence="2 3">
    <name type="scientific">Phialocephala subalpina</name>
    <dbReference type="NCBI Taxonomy" id="576137"/>
    <lineage>
        <taxon>Eukaryota</taxon>
        <taxon>Fungi</taxon>
        <taxon>Dikarya</taxon>
        <taxon>Ascomycota</taxon>
        <taxon>Pezizomycotina</taxon>
        <taxon>Leotiomycetes</taxon>
        <taxon>Helotiales</taxon>
        <taxon>Mollisiaceae</taxon>
        <taxon>Phialocephala</taxon>
        <taxon>Phialocephala fortinii species complex</taxon>
    </lineage>
</organism>
<protein>
    <submittedName>
        <fullName evidence="2">Uncharacterized protein</fullName>
    </submittedName>
</protein>
<accession>A0A1L7X8X5</accession>
<gene>
    <name evidence="2" type="ORF">PAC_11358</name>
</gene>
<reference evidence="2 3" key="1">
    <citation type="submission" date="2016-03" db="EMBL/GenBank/DDBJ databases">
        <authorList>
            <person name="Ploux O."/>
        </authorList>
    </citation>
    <scope>NUCLEOTIDE SEQUENCE [LARGE SCALE GENOMIC DNA]</scope>
    <source>
        <strain evidence="2 3">UAMH 11012</strain>
    </source>
</reference>
<evidence type="ECO:0000256" key="1">
    <source>
        <dbReference type="SAM" id="MobiDB-lite"/>
    </source>
</evidence>
<feature type="compositionally biased region" description="Polar residues" evidence="1">
    <location>
        <begin position="19"/>
        <end position="28"/>
    </location>
</feature>
<evidence type="ECO:0000313" key="2">
    <source>
        <dbReference type="EMBL" id="CZR61462.1"/>
    </source>
</evidence>
<dbReference type="Proteomes" id="UP000184330">
    <property type="component" value="Unassembled WGS sequence"/>
</dbReference>
<sequence>MHQVSDQDEVVSRMESNTHDSQITTGSAAGSPPVATPHAVSAINTDNRNRASLSSRTHHPIKSLLSKRMEVNVTTLISVTLAVLAVVYTALSNNVGQKQLDLGMWVFCKSYPDDPQVQNSTACQMYSQKTSLDELRRRDSTRLPDASIQILDSVPDWLSVPSRIDRQSCQVVCWNSASSHTHVALAPRVSRSYLNIVDSLRSLVFESAIPRLRIVIESSKLSYTGIRNKIRFLALESAIPQLKMVMGSPTFSFTNVVLSVRSLILDSVIPQLRTSLGSPRLSCAFSHIR</sequence>
<keyword evidence="3" id="KW-1185">Reference proteome</keyword>
<name>A0A1L7X8X5_9HELO</name>